<dbReference type="STRING" id="1128398.Curi_c14460"/>
<keyword evidence="3" id="KW-1185">Reference proteome</keyword>
<feature type="domain" description="N-acetyltransferase" evidence="1">
    <location>
        <begin position="1"/>
        <end position="154"/>
    </location>
</feature>
<dbReference type="OrthoDB" id="357176at2"/>
<dbReference type="EMBL" id="CP003326">
    <property type="protein sequence ID" value="AFS78456.1"/>
    <property type="molecule type" value="Genomic_DNA"/>
</dbReference>
<dbReference type="Gene3D" id="3.40.630.30">
    <property type="match status" value="1"/>
</dbReference>
<proteinExistence type="predicted"/>
<reference evidence="2 3" key="1">
    <citation type="journal article" date="2012" name="PLoS ONE">
        <title>The purine-utilizing bacterium Clostridium acidurici 9a: a genome-guided metabolic reconsideration.</title>
        <authorList>
            <person name="Hartwich K."/>
            <person name="Poehlein A."/>
            <person name="Daniel R."/>
        </authorList>
    </citation>
    <scope>NUCLEOTIDE SEQUENCE [LARGE SCALE GENOMIC DNA]</scope>
    <source>
        <strain evidence="3">ATCC 7906 / DSM 604 / BCRC 14475 / CIP 104303 / KCTC 5404 / NCIMB 10678 / 9a</strain>
    </source>
</reference>
<evidence type="ECO:0000259" key="1">
    <source>
        <dbReference type="PROSITE" id="PS51186"/>
    </source>
</evidence>
<dbReference type="PROSITE" id="PS51186">
    <property type="entry name" value="GNAT"/>
    <property type="match status" value="1"/>
</dbReference>
<name>K0B1C9_GOTA9</name>
<accession>K0B1C9</accession>
<dbReference type="GO" id="GO:0016747">
    <property type="term" value="F:acyltransferase activity, transferring groups other than amino-acyl groups"/>
    <property type="evidence" value="ECO:0007669"/>
    <property type="project" value="InterPro"/>
</dbReference>
<dbReference type="HOGENOM" id="CLU_096795_0_1_9"/>
<organism evidence="2 3">
    <name type="scientific">Gottschalkia acidurici (strain ATCC 7906 / DSM 604 / BCRC 14475 / CIP 104303 / KCTC 5404 / NCIMB 10678 / 9a)</name>
    <name type="common">Clostridium acidurici</name>
    <dbReference type="NCBI Taxonomy" id="1128398"/>
    <lineage>
        <taxon>Bacteria</taxon>
        <taxon>Bacillati</taxon>
        <taxon>Bacillota</taxon>
        <taxon>Tissierellia</taxon>
        <taxon>Tissierellales</taxon>
        <taxon>Gottschalkiaceae</taxon>
        <taxon>Gottschalkia</taxon>
    </lineage>
</organism>
<dbReference type="Pfam" id="PF00583">
    <property type="entry name" value="Acetyltransf_1"/>
    <property type="match status" value="1"/>
</dbReference>
<dbReference type="eggNOG" id="COG0456">
    <property type="taxonomic scope" value="Bacteria"/>
</dbReference>
<gene>
    <name evidence="2" type="ordered locus">Curi_c14460</name>
</gene>
<dbReference type="KEGG" id="cad:Curi_c14460"/>
<dbReference type="Proteomes" id="UP000006094">
    <property type="component" value="Chromosome"/>
</dbReference>
<dbReference type="RefSeq" id="WP_014967593.1">
    <property type="nucleotide sequence ID" value="NC_018664.1"/>
</dbReference>
<dbReference type="InterPro" id="IPR016181">
    <property type="entry name" value="Acyl_CoA_acyltransferase"/>
</dbReference>
<evidence type="ECO:0000313" key="2">
    <source>
        <dbReference type="EMBL" id="AFS78456.1"/>
    </source>
</evidence>
<evidence type="ECO:0000313" key="3">
    <source>
        <dbReference type="Proteomes" id="UP000006094"/>
    </source>
</evidence>
<protein>
    <submittedName>
        <fullName evidence="2">Acetyltransferase, GNAT family</fullName>
    </submittedName>
</protein>
<dbReference type="SUPFAM" id="SSF55729">
    <property type="entry name" value="Acyl-CoA N-acyltransferases (Nat)"/>
    <property type="match status" value="1"/>
</dbReference>
<dbReference type="InterPro" id="IPR000182">
    <property type="entry name" value="GNAT_dom"/>
</dbReference>
<dbReference type="AlphaFoldDB" id="K0B1C9"/>
<dbReference type="CDD" id="cd04301">
    <property type="entry name" value="NAT_SF"/>
    <property type="match status" value="1"/>
</dbReference>
<sequence>MIKKLSLKDMQTVKKILELQKISYEVEAEIIEFYEIPPLKDTIASLSKCNENFYGYFINNILAGIISYKTTENILDIHRVAVHPHFFRMGIAGKLLDFVEGFEKDLNKAVVCTGKKNLPAINLYLKNKYQKIQDIKISENIYLTKFEKMLQLKK</sequence>